<dbReference type="InterPro" id="IPR029047">
    <property type="entry name" value="HSP70_peptide-bd_sf"/>
</dbReference>
<dbReference type="PRINTS" id="PR00301">
    <property type="entry name" value="HEATSHOCK70"/>
</dbReference>
<proteinExistence type="inferred from homology"/>
<evidence type="ECO:0000256" key="3">
    <source>
        <dbReference type="ARBA" id="ARBA00022840"/>
    </source>
</evidence>
<protein>
    <submittedName>
        <fullName evidence="6">Chaperone Hsp70/DnaK</fullName>
    </submittedName>
</protein>
<dbReference type="GO" id="GO:0140662">
    <property type="term" value="F:ATP-dependent protein folding chaperone"/>
    <property type="evidence" value="ECO:0007669"/>
    <property type="project" value="InterPro"/>
</dbReference>
<dbReference type="Proteomes" id="UP000240325">
    <property type="component" value="Segment"/>
</dbReference>
<evidence type="ECO:0000256" key="1">
    <source>
        <dbReference type="ARBA" id="ARBA00007381"/>
    </source>
</evidence>
<organism evidence="6">
    <name type="scientific">Bodo saltans virus</name>
    <dbReference type="NCBI Taxonomy" id="2024608"/>
    <lineage>
        <taxon>Viruses</taxon>
        <taxon>Varidnaviria</taxon>
        <taxon>Bamfordvirae</taxon>
        <taxon>Nucleocytoviricota</taxon>
        <taxon>Megaviricetes</taxon>
        <taxon>Imitervirales</taxon>
        <taxon>Mimiviridae</taxon>
        <taxon>Klosneuvirinae</taxon>
        <taxon>Theiavirus</taxon>
        <taxon>Theiavirus salishense</taxon>
    </lineage>
</organism>
<dbReference type="Gene3D" id="3.90.640.10">
    <property type="entry name" value="Actin, Chain A, domain 4"/>
    <property type="match status" value="1"/>
</dbReference>
<dbReference type="SUPFAM" id="SSF100920">
    <property type="entry name" value="Heat shock protein 70kD (HSP70), peptide-binding domain"/>
    <property type="match status" value="1"/>
</dbReference>
<dbReference type="FunFam" id="3.30.420.40:FF:000026">
    <property type="entry name" value="Heat shock protein 70"/>
    <property type="match status" value="1"/>
</dbReference>
<keyword evidence="3 4" id="KW-0067">ATP-binding</keyword>
<sequence>MTEENIKQNFIGIDLGTTYSCVGIRRNGNVEIIANDNGNRTTPSYVSFDGNERYIGESAKDQLIFNINNTLFDIKRLIGRKFSDVDVQNDILHFPFAVKQSENDNIVIEVNYMDEIKLFTPEEISAMILQRLKENAEKYLGNAIEKAVITVPAYFNNAQREATKIAGKIAGLDVIRIINEPTAAAIAYNLSSNNGNTNNCNDKKVLVYDLGGGTLDVSILITSGGFLDVKSTSGDTHLGGEDFDNKLVDFCLADFTKKTFKPKTILTPNENIELYKFFNLNSLQDFYKMSVDEITTCIQTIGTNNLNDKFKNYLIDILKLKESLKNIYNNTHLIGKLKKVCENAKRILSSNETTNIMVDSFYYDTDNKSYNLKVSITKNNFESLCDDIFSRCMDPVDRALRDAGLQPKDIDDVVLIGGSTRIPKIKTLLIEKFGDKLRSNINPDEAVAYGATIQAAILCGESDRIIKDIVLADVTPLSLGLETRGGIMTVLIKRNTAIPCCVEQIFSTNSDNQPGVTIKVYEGERSLTKDCQLLGQFDLEDIPPMLKGIPKIKVKFELDINGILTISAKEESTGTSNNITIKDNIGKMTDETVIQKIKEAEQFALEDKKNKENIEAKNKIDTYLSTILNIIEDNNFKIILGEIVFIEVNTKISLYTELINEKMDKNMYENIKKEIEDYIEPFMEEYKQKCK</sequence>
<dbReference type="InterPro" id="IPR005479">
    <property type="entry name" value="CPAse_ATP-bd"/>
</dbReference>
<dbReference type="PANTHER" id="PTHR19375">
    <property type="entry name" value="HEAT SHOCK PROTEIN 70KDA"/>
    <property type="match status" value="1"/>
</dbReference>
<reference evidence="6" key="1">
    <citation type="journal article" date="2017" name="Elife">
        <title>The kinetoplastid-infecting Bodo saltans virus (BsV), a window into the most abundant giant viruses in the sea.</title>
        <authorList>
            <person name="Deeg C.M."/>
            <person name="Chow C.-E.T."/>
            <person name="Suttle C.A."/>
        </authorList>
    </citation>
    <scope>NUCLEOTIDE SEQUENCE</scope>
    <source>
        <strain evidence="6">NG1</strain>
    </source>
</reference>
<gene>
    <name evidence="6" type="ORF">BMW23_0918</name>
</gene>
<dbReference type="Pfam" id="PF00012">
    <property type="entry name" value="HSP70"/>
    <property type="match status" value="2"/>
</dbReference>
<evidence type="ECO:0000256" key="2">
    <source>
        <dbReference type="ARBA" id="ARBA00022741"/>
    </source>
</evidence>
<dbReference type="InterPro" id="IPR013126">
    <property type="entry name" value="Hsp_70_fam"/>
</dbReference>
<name>A0A2H4UVL6_9VIRU</name>
<dbReference type="GO" id="GO:0005524">
    <property type="term" value="F:ATP binding"/>
    <property type="evidence" value="ECO:0007669"/>
    <property type="project" value="UniProtKB-KW"/>
</dbReference>
<dbReference type="EMBL" id="MF782455">
    <property type="protein sequence ID" value="ATZ80963.1"/>
    <property type="molecule type" value="Genomic_DNA"/>
</dbReference>
<dbReference type="PROSITE" id="PS00297">
    <property type="entry name" value="HSP70_1"/>
    <property type="match status" value="1"/>
</dbReference>
<dbReference type="CDD" id="cd24028">
    <property type="entry name" value="ASKHA_NBD_HSP70_HSPA1-like"/>
    <property type="match status" value="1"/>
</dbReference>
<keyword evidence="7" id="KW-1185">Reference proteome</keyword>
<dbReference type="PROSITE" id="PS00867">
    <property type="entry name" value="CPSASE_2"/>
    <property type="match status" value="1"/>
</dbReference>
<dbReference type="FunFam" id="3.30.30.30:FF:000002">
    <property type="entry name" value="Heat shock 70 kDa protein 4"/>
    <property type="match status" value="1"/>
</dbReference>
<dbReference type="Gene3D" id="3.30.420.40">
    <property type="match status" value="4"/>
</dbReference>
<evidence type="ECO:0000259" key="5">
    <source>
        <dbReference type="PROSITE" id="PS00867"/>
    </source>
</evidence>
<evidence type="ECO:0000313" key="6">
    <source>
        <dbReference type="EMBL" id="ATZ80963.1"/>
    </source>
</evidence>
<dbReference type="SUPFAM" id="SSF53067">
    <property type="entry name" value="Actin-like ATPase domain"/>
    <property type="match status" value="2"/>
</dbReference>
<feature type="domain" description="Carbamoyl phosphate synthase ATP-binding" evidence="5">
    <location>
        <begin position="645"/>
        <end position="652"/>
    </location>
</feature>
<accession>A0A2H4UVL6</accession>
<dbReference type="Gene3D" id="3.30.30.30">
    <property type="match status" value="1"/>
</dbReference>
<evidence type="ECO:0000256" key="4">
    <source>
        <dbReference type="RuleBase" id="RU003322"/>
    </source>
</evidence>
<dbReference type="PROSITE" id="PS01036">
    <property type="entry name" value="HSP70_3"/>
    <property type="match status" value="1"/>
</dbReference>
<evidence type="ECO:0000313" key="7">
    <source>
        <dbReference type="Proteomes" id="UP000240325"/>
    </source>
</evidence>
<dbReference type="FunFam" id="2.60.34.10:FF:000012">
    <property type="entry name" value="Heat shock 70 kDa protein"/>
    <property type="match status" value="1"/>
</dbReference>
<dbReference type="Gene3D" id="2.60.34.10">
    <property type="entry name" value="Substrate Binding Domain Of DNAk, Chain A, domain 1"/>
    <property type="match status" value="1"/>
</dbReference>
<dbReference type="InterPro" id="IPR018181">
    <property type="entry name" value="Heat_shock_70_CS"/>
</dbReference>
<keyword evidence="2 4" id="KW-0547">Nucleotide-binding</keyword>
<dbReference type="InterPro" id="IPR043129">
    <property type="entry name" value="ATPase_NBD"/>
</dbReference>
<comment type="similarity">
    <text evidence="1 4">Belongs to the heat shock protein 70 family.</text>
</comment>
<dbReference type="FunFam" id="3.90.640.10:FF:000003">
    <property type="entry name" value="Molecular chaperone DnaK"/>
    <property type="match status" value="1"/>
</dbReference>
<dbReference type="PROSITE" id="PS00329">
    <property type="entry name" value="HSP70_2"/>
    <property type="match status" value="1"/>
</dbReference>